<keyword evidence="2" id="KW-1185">Reference proteome</keyword>
<proteinExistence type="predicted"/>
<dbReference type="SUPFAM" id="SSF82171">
    <property type="entry name" value="DPP6 N-terminal domain-like"/>
    <property type="match status" value="1"/>
</dbReference>
<organism evidence="1 2">
    <name type="scientific">Micromonospora rosaria</name>
    <dbReference type="NCBI Taxonomy" id="47874"/>
    <lineage>
        <taxon>Bacteria</taxon>
        <taxon>Bacillati</taxon>
        <taxon>Actinomycetota</taxon>
        <taxon>Actinomycetes</taxon>
        <taxon>Micromonosporales</taxon>
        <taxon>Micromonosporaceae</taxon>
        <taxon>Micromonospora</taxon>
    </lineage>
</organism>
<dbReference type="Proteomes" id="UP000070620">
    <property type="component" value="Unassembled WGS sequence"/>
</dbReference>
<dbReference type="PROSITE" id="PS51318">
    <property type="entry name" value="TAT"/>
    <property type="match status" value="1"/>
</dbReference>
<evidence type="ECO:0000313" key="2">
    <source>
        <dbReference type="Proteomes" id="UP000070620"/>
    </source>
</evidence>
<reference evidence="1 2" key="1">
    <citation type="submission" date="2016-01" db="EMBL/GenBank/DDBJ databases">
        <title>Whole genome sequence and analysis of Micromonospora rosaria DSM 803, which can produce antibacterial substance rosamicin.</title>
        <authorList>
            <person name="Yang H."/>
            <person name="He X."/>
            <person name="Zhu D."/>
        </authorList>
    </citation>
    <scope>NUCLEOTIDE SEQUENCE [LARGE SCALE GENOMIC DNA]</scope>
    <source>
        <strain evidence="1 2">DSM 803</strain>
    </source>
</reference>
<gene>
    <name evidence="1" type="ORF">AWW66_08945</name>
</gene>
<protein>
    <submittedName>
        <fullName evidence="1">Tat pathway signal sequence domain protein</fullName>
    </submittedName>
</protein>
<dbReference type="AlphaFoldDB" id="A0A136PVN1"/>
<dbReference type="InterPro" id="IPR006311">
    <property type="entry name" value="TAT_signal"/>
</dbReference>
<dbReference type="PANTHER" id="PTHR35399:SF4">
    <property type="entry name" value="MEMBRANE PROTEIN"/>
    <property type="match status" value="1"/>
</dbReference>
<dbReference type="EMBL" id="LRQV01000021">
    <property type="protein sequence ID" value="KXK62344.1"/>
    <property type="molecule type" value="Genomic_DNA"/>
</dbReference>
<accession>A0A136PVN1</accession>
<dbReference type="OrthoDB" id="5169219at2"/>
<sequence length="459" mass="49395">MKEQALTLDRRRLLAQSGLVGMGVALAGAVDALFTADPTLAAGRGGYGDLVPDPAGLLDLPRGFRYTVLSREGDPIPGGAVAGNFDGMAAFAGTGREVRLVRNHEIWEPDSAPVVAPRALTFDPGPGAGGGVSTLVVGPHRVEQRINLGGTSTNCAGGLTPWRTWLSCEESEVRRGEGGHEKDHGWIFEVDPFRPARDEDPTPLTAMGRFAHEAVCVDPRTGVVYETEDSVGGDKHGCFYRFLPRRPLGGYGSLRAGGRLQVMRVPGVPDLSAVQEPGTTFRGVQWVDVPDPLATTEPVRLQDYGPRGVTHAQKLEGAWWGTDGAAYFVSSFALRSYGSAGDHLGQVWRYRPSTGALTLVVIFHGDPYTDLFTTPDNICMTPFGGLMLCQDGVGDSYLMGTTVDGEPYLFARNRQNIGTEASPEYGEFAGVCFSDDRRTMYVNCYEPGTTFAITGPFRR</sequence>
<name>A0A136PVN1_9ACTN</name>
<comment type="caution">
    <text evidence="1">The sequence shown here is derived from an EMBL/GenBank/DDBJ whole genome shotgun (WGS) entry which is preliminary data.</text>
</comment>
<dbReference type="Pfam" id="PF05787">
    <property type="entry name" value="PhoX"/>
    <property type="match status" value="2"/>
</dbReference>
<dbReference type="PANTHER" id="PTHR35399">
    <property type="entry name" value="SLR8030 PROTEIN"/>
    <property type="match status" value="1"/>
</dbReference>
<dbReference type="InterPro" id="IPR008557">
    <property type="entry name" value="PhoX"/>
</dbReference>
<evidence type="ECO:0000313" key="1">
    <source>
        <dbReference type="EMBL" id="KXK62344.1"/>
    </source>
</evidence>